<sequence>MNELLQKSFAKGMSYVDLKKSNLQDVEMGQEMGNVDAEKNLAHFFEEVEQIKGEMERVKELLVKLQDTNDECKTVHRAQTMKTLRDRMDKDIALVSKVARSIRTKLEELDKANLVSRKNPGTEAGTPTDRTRMAITSTLRKKLKDLMGEFQSLRQRVMGEYRDTIERRYFTITGEKPDEDTIEKIIETGESENFLQVAIHEQGRGQILETIREIQERHDTVKEIEKNLLELHQIFLDMAVLVEAQGEQLNDIESQVNNAANYVARGTGQLKTAKNHQRNTRKWVCIGIILLLLLILLVIVPVAKSIHDAAVAASGH</sequence>
<dbReference type="InterPro" id="IPR006012">
    <property type="entry name" value="Syntaxin/epimorphin_CS"/>
</dbReference>
<keyword evidence="2" id="KW-0813">Transport</keyword>
<name>A0ABP0TUY0_9BRYO</name>
<dbReference type="SMART" id="SM00397">
    <property type="entry name" value="t_SNARE"/>
    <property type="match status" value="1"/>
</dbReference>
<dbReference type="PROSITE" id="PS00914">
    <property type="entry name" value="SYNTAXIN"/>
    <property type="match status" value="1"/>
</dbReference>
<dbReference type="Gene3D" id="1.20.58.70">
    <property type="match status" value="1"/>
</dbReference>
<keyword evidence="7" id="KW-1185">Reference proteome</keyword>
<feature type="transmembrane region" description="Helical" evidence="4">
    <location>
        <begin position="283"/>
        <end position="303"/>
    </location>
</feature>
<reference evidence="6" key="1">
    <citation type="submission" date="2024-02" db="EMBL/GenBank/DDBJ databases">
        <authorList>
            <consortium name="ELIXIR-Norway"/>
            <consortium name="Elixir Norway"/>
        </authorList>
    </citation>
    <scope>NUCLEOTIDE SEQUENCE</scope>
</reference>
<proteinExistence type="inferred from homology"/>
<comment type="similarity">
    <text evidence="1 3">Belongs to the syntaxin family.</text>
</comment>
<keyword evidence="2" id="KW-0653">Protein transport</keyword>
<dbReference type="CDD" id="cd15848">
    <property type="entry name" value="SNARE_syntaxin1-like"/>
    <property type="match status" value="1"/>
</dbReference>
<protein>
    <recommendedName>
        <fullName evidence="5">t-SNARE coiled-coil homology domain-containing protein</fullName>
    </recommendedName>
</protein>
<gene>
    <name evidence="6" type="ORF">CSSPTR1EN2_LOCUS7970</name>
</gene>
<dbReference type="EMBL" id="OZ019907">
    <property type="protein sequence ID" value="CAK9205681.1"/>
    <property type="molecule type" value="Genomic_DNA"/>
</dbReference>
<dbReference type="InterPro" id="IPR010989">
    <property type="entry name" value="SNARE"/>
</dbReference>
<dbReference type="SMART" id="SM00503">
    <property type="entry name" value="SynN"/>
    <property type="match status" value="1"/>
</dbReference>
<evidence type="ECO:0000313" key="7">
    <source>
        <dbReference type="Proteomes" id="UP001497512"/>
    </source>
</evidence>
<dbReference type="CDD" id="cd00179">
    <property type="entry name" value="SynN"/>
    <property type="match status" value="1"/>
</dbReference>
<dbReference type="Gene3D" id="1.20.5.110">
    <property type="match status" value="1"/>
</dbReference>
<dbReference type="Pfam" id="PF00804">
    <property type="entry name" value="Syntaxin"/>
    <property type="match status" value="1"/>
</dbReference>
<evidence type="ECO:0000256" key="1">
    <source>
        <dbReference type="ARBA" id="ARBA00009063"/>
    </source>
</evidence>
<organism evidence="6 7">
    <name type="scientific">Sphagnum troendelagicum</name>
    <dbReference type="NCBI Taxonomy" id="128251"/>
    <lineage>
        <taxon>Eukaryota</taxon>
        <taxon>Viridiplantae</taxon>
        <taxon>Streptophyta</taxon>
        <taxon>Embryophyta</taxon>
        <taxon>Bryophyta</taxon>
        <taxon>Sphagnophytina</taxon>
        <taxon>Sphagnopsida</taxon>
        <taxon>Sphagnales</taxon>
        <taxon>Sphagnaceae</taxon>
        <taxon>Sphagnum</taxon>
    </lineage>
</organism>
<feature type="domain" description="T-SNARE coiled-coil homology" evidence="5">
    <location>
        <begin position="211"/>
        <end position="273"/>
    </location>
</feature>
<evidence type="ECO:0000313" key="6">
    <source>
        <dbReference type="EMBL" id="CAK9205681.1"/>
    </source>
</evidence>
<dbReference type="InterPro" id="IPR045242">
    <property type="entry name" value="Syntaxin"/>
</dbReference>
<dbReference type="SUPFAM" id="SSF47661">
    <property type="entry name" value="t-snare proteins"/>
    <property type="match status" value="1"/>
</dbReference>
<dbReference type="InterPro" id="IPR006011">
    <property type="entry name" value="Syntaxin_N"/>
</dbReference>
<dbReference type="PANTHER" id="PTHR19957">
    <property type="entry name" value="SYNTAXIN"/>
    <property type="match status" value="1"/>
</dbReference>
<dbReference type="InterPro" id="IPR000727">
    <property type="entry name" value="T_SNARE_dom"/>
</dbReference>
<evidence type="ECO:0000256" key="3">
    <source>
        <dbReference type="RuleBase" id="RU003858"/>
    </source>
</evidence>
<evidence type="ECO:0000259" key="5">
    <source>
        <dbReference type="PROSITE" id="PS50192"/>
    </source>
</evidence>
<keyword evidence="4" id="KW-0812">Transmembrane</keyword>
<dbReference type="Proteomes" id="UP001497512">
    <property type="component" value="Chromosome 15"/>
</dbReference>
<dbReference type="PANTHER" id="PTHR19957:SF251">
    <property type="entry name" value="SYNTAXIN-RELATED PROTEIN KNOLLE"/>
    <property type="match status" value="1"/>
</dbReference>
<keyword evidence="4" id="KW-0472">Membrane</keyword>
<evidence type="ECO:0000256" key="4">
    <source>
        <dbReference type="SAM" id="Phobius"/>
    </source>
</evidence>
<dbReference type="PROSITE" id="PS50192">
    <property type="entry name" value="T_SNARE"/>
    <property type="match status" value="1"/>
</dbReference>
<evidence type="ECO:0000256" key="2">
    <source>
        <dbReference type="ARBA" id="ARBA00022927"/>
    </source>
</evidence>
<accession>A0ABP0TUY0</accession>
<keyword evidence="4" id="KW-1133">Transmembrane helix</keyword>
<dbReference type="Pfam" id="PF05739">
    <property type="entry name" value="SNARE"/>
    <property type="match status" value="1"/>
</dbReference>